<proteinExistence type="predicted"/>
<keyword evidence="2" id="KW-0804">Transcription</keyword>
<sequence>MGGTLRFFGTLAEVAASPSPTCNPRGPLFMAVRISAEKQMERAHWPKRRNSSADSAVFKDVQLNRDVLSTTVERPNAKKNVSIKTEEDIRTACNRVPVINEIPSNEFLEKLNFFKELPAWKIQIYEIAKWMMNFQEFAELPLEDKVTLFKTSWTLWQKFERLHMTVQIFGERAVNERVIVTSENGAINMDTVQLEMEPFSDHDSESIKRYFQSKTTPCKNELAHS</sequence>
<evidence type="ECO:0000256" key="2">
    <source>
        <dbReference type="ARBA" id="ARBA00023163"/>
    </source>
</evidence>
<name>A0A2G9UD56_TELCI</name>
<evidence type="ECO:0000313" key="5">
    <source>
        <dbReference type="EMBL" id="PIO68169.1"/>
    </source>
</evidence>
<dbReference type="AlphaFoldDB" id="A0A2G9UD56"/>
<dbReference type="Pfam" id="PF00104">
    <property type="entry name" value="Hormone_recep"/>
    <property type="match status" value="1"/>
</dbReference>
<feature type="domain" description="NR LBD" evidence="4">
    <location>
        <begin position="84"/>
        <end position="225"/>
    </location>
</feature>
<organism evidence="5 6">
    <name type="scientific">Teladorsagia circumcincta</name>
    <name type="common">Brown stomach worm</name>
    <name type="synonym">Ostertagia circumcincta</name>
    <dbReference type="NCBI Taxonomy" id="45464"/>
    <lineage>
        <taxon>Eukaryota</taxon>
        <taxon>Metazoa</taxon>
        <taxon>Ecdysozoa</taxon>
        <taxon>Nematoda</taxon>
        <taxon>Chromadorea</taxon>
        <taxon>Rhabditida</taxon>
        <taxon>Rhabditina</taxon>
        <taxon>Rhabditomorpha</taxon>
        <taxon>Strongyloidea</taxon>
        <taxon>Trichostrongylidae</taxon>
        <taxon>Teladorsagia</taxon>
    </lineage>
</organism>
<evidence type="ECO:0000256" key="1">
    <source>
        <dbReference type="ARBA" id="ARBA00023015"/>
    </source>
</evidence>
<dbReference type="SUPFAM" id="SSF48508">
    <property type="entry name" value="Nuclear receptor ligand-binding domain"/>
    <property type="match status" value="1"/>
</dbReference>
<dbReference type="InterPro" id="IPR000536">
    <property type="entry name" value="Nucl_hrmn_rcpt_lig-bd"/>
</dbReference>
<evidence type="ECO:0000313" key="6">
    <source>
        <dbReference type="Proteomes" id="UP000230423"/>
    </source>
</evidence>
<keyword evidence="3" id="KW-0675">Receptor</keyword>
<dbReference type="PROSITE" id="PS51843">
    <property type="entry name" value="NR_LBD"/>
    <property type="match status" value="1"/>
</dbReference>
<keyword evidence="6" id="KW-1185">Reference proteome</keyword>
<dbReference type="InterPro" id="IPR051152">
    <property type="entry name" value="C.elegans_Orphan_NR"/>
</dbReference>
<reference evidence="5 6" key="1">
    <citation type="submission" date="2015-09" db="EMBL/GenBank/DDBJ databases">
        <title>Draft genome of the parasitic nematode Teladorsagia circumcincta isolate WARC Sus (inbred).</title>
        <authorList>
            <person name="Mitreva M."/>
        </authorList>
    </citation>
    <scope>NUCLEOTIDE SEQUENCE [LARGE SCALE GENOMIC DNA]</scope>
    <source>
        <strain evidence="5 6">S</strain>
    </source>
</reference>
<gene>
    <name evidence="5" type="ORF">TELCIR_10060</name>
</gene>
<dbReference type="PANTHER" id="PTHR45680:SF29">
    <property type="entry name" value="NUCLEAR HORMONE RECEPTOR FAMILY"/>
    <property type="match status" value="1"/>
</dbReference>
<evidence type="ECO:0000256" key="3">
    <source>
        <dbReference type="ARBA" id="ARBA00023170"/>
    </source>
</evidence>
<dbReference type="PANTHER" id="PTHR45680">
    <property type="entry name" value="NUCLEAR HORMONE RECEPTOR FAMILY"/>
    <property type="match status" value="1"/>
</dbReference>
<dbReference type="EMBL" id="KZ347225">
    <property type="protein sequence ID" value="PIO68169.1"/>
    <property type="molecule type" value="Genomic_DNA"/>
</dbReference>
<dbReference type="InterPro" id="IPR035500">
    <property type="entry name" value="NHR-like_dom_sf"/>
</dbReference>
<accession>A0A2G9UD56</accession>
<dbReference type="Gene3D" id="1.10.565.10">
    <property type="entry name" value="Retinoid X Receptor"/>
    <property type="match status" value="1"/>
</dbReference>
<protein>
    <recommendedName>
        <fullName evidence="4">NR LBD domain-containing protein</fullName>
    </recommendedName>
</protein>
<evidence type="ECO:0000259" key="4">
    <source>
        <dbReference type="PROSITE" id="PS51843"/>
    </source>
</evidence>
<dbReference type="OrthoDB" id="10018779at2759"/>
<keyword evidence="1" id="KW-0805">Transcription regulation</keyword>
<dbReference type="Proteomes" id="UP000230423">
    <property type="component" value="Unassembled WGS sequence"/>
</dbReference>